<feature type="transmembrane region" description="Helical" evidence="1">
    <location>
        <begin position="75"/>
        <end position="98"/>
    </location>
</feature>
<proteinExistence type="predicted"/>
<comment type="caution">
    <text evidence="2">The sequence shown here is derived from an EMBL/GenBank/DDBJ whole genome shotgun (WGS) entry which is preliminary data.</text>
</comment>
<dbReference type="Proteomes" id="UP001194468">
    <property type="component" value="Unassembled WGS sequence"/>
</dbReference>
<keyword evidence="1" id="KW-0812">Transmembrane</keyword>
<accession>A0AAD4BPB6</accession>
<keyword evidence="1" id="KW-1133">Transmembrane helix</keyword>
<name>A0AAD4BPB6_BOLED</name>
<evidence type="ECO:0000256" key="1">
    <source>
        <dbReference type="SAM" id="Phobius"/>
    </source>
</evidence>
<dbReference type="EMBL" id="WHUW01000024">
    <property type="protein sequence ID" value="KAF8435661.1"/>
    <property type="molecule type" value="Genomic_DNA"/>
</dbReference>
<dbReference type="AlphaFoldDB" id="A0AAD4BPB6"/>
<keyword evidence="1" id="KW-0472">Membrane</keyword>
<gene>
    <name evidence="2" type="ORF">L210DRAFT_951694</name>
</gene>
<evidence type="ECO:0000313" key="3">
    <source>
        <dbReference type="Proteomes" id="UP001194468"/>
    </source>
</evidence>
<protein>
    <submittedName>
        <fullName evidence="2">Uncharacterized protein</fullName>
    </submittedName>
</protein>
<reference evidence="2" key="2">
    <citation type="journal article" date="2020" name="Nat. Commun.">
        <title>Large-scale genome sequencing of mycorrhizal fungi provides insights into the early evolution of symbiotic traits.</title>
        <authorList>
            <person name="Miyauchi S."/>
            <person name="Kiss E."/>
            <person name="Kuo A."/>
            <person name="Drula E."/>
            <person name="Kohler A."/>
            <person name="Sanchez-Garcia M."/>
            <person name="Morin E."/>
            <person name="Andreopoulos B."/>
            <person name="Barry K.W."/>
            <person name="Bonito G."/>
            <person name="Buee M."/>
            <person name="Carver A."/>
            <person name="Chen C."/>
            <person name="Cichocki N."/>
            <person name="Clum A."/>
            <person name="Culley D."/>
            <person name="Crous P.W."/>
            <person name="Fauchery L."/>
            <person name="Girlanda M."/>
            <person name="Hayes R.D."/>
            <person name="Keri Z."/>
            <person name="LaButti K."/>
            <person name="Lipzen A."/>
            <person name="Lombard V."/>
            <person name="Magnuson J."/>
            <person name="Maillard F."/>
            <person name="Murat C."/>
            <person name="Nolan M."/>
            <person name="Ohm R.A."/>
            <person name="Pangilinan J."/>
            <person name="Pereira M.F."/>
            <person name="Perotto S."/>
            <person name="Peter M."/>
            <person name="Pfister S."/>
            <person name="Riley R."/>
            <person name="Sitrit Y."/>
            <person name="Stielow J.B."/>
            <person name="Szollosi G."/>
            <person name="Zifcakova L."/>
            <person name="Stursova M."/>
            <person name="Spatafora J.W."/>
            <person name="Tedersoo L."/>
            <person name="Vaario L.M."/>
            <person name="Yamada A."/>
            <person name="Yan M."/>
            <person name="Wang P."/>
            <person name="Xu J."/>
            <person name="Bruns T."/>
            <person name="Baldrian P."/>
            <person name="Vilgalys R."/>
            <person name="Dunand C."/>
            <person name="Henrissat B."/>
            <person name="Grigoriev I.V."/>
            <person name="Hibbett D."/>
            <person name="Nagy L.G."/>
            <person name="Martin F.M."/>
        </authorList>
    </citation>
    <scope>NUCLEOTIDE SEQUENCE</scope>
    <source>
        <strain evidence="2">BED1</strain>
    </source>
</reference>
<keyword evidence="3" id="KW-1185">Reference proteome</keyword>
<organism evidence="2 3">
    <name type="scientific">Boletus edulis BED1</name>
    <dbReference type="NCBI Taxonomy" id="1328754"/>
    <lineage>
        <taxon>Eukaryota</taxon>
        <taxon>Fungi</taxon>
        <taxon>Dikarya</taxon>
        <taxon>Basidiomycota</taxon>
        <taxon>Agaricomycotina</taxon>
        <taxon>Agaricomycetes</taxon>
        <taxon>Agaricomycetidae</taxon>
        <taxon>Boletales</taxon>
        <taxon>Boletineae</taxon>
        <taxon>Boletaceae</taxon>
        <taxon>Boletoideae</taxon>
        <taxon>Boletus</taxon>
    </lineage>
</organism>
<reference evidence="2" key="1">
    <citation type="submission" date="2019-10" db="EMBL/GenBank/DDBJ databases">
        <authorList>
            <consortium name="DOE Joint Genome Institute"/>
            <person name="Kuo A."/>
            <person name="Miyauchi S."/>
            <person name="Kiss E."/>
            <person name="Drula E."/>
            <person name="Kohler A."/>
            <person name="Sanchez-Garcia M."/>
            <person name="Andreopoulos B."/>
            <person name="Barry K.W."/>
            <person name="Bonito G."/>
            <person name="Buee M."/>
            <person name="Carver A."/>
            <person name="Chen C."/>
            <person name="Cichocki N."/>
            <person name="Clum A."/>
            <person name="Culley D."/>
            <person name="Crous P.W."/>
            <person name="Fauchery L."/>
            <person name="Girlanda M."/>
            <person name="Hayes R."/>
            <person name="Keri Z."/>
            <person name="LaButti K."/>
            <person name="Lipzen A."/>
            <person name="Lombard V."/>
            <person name="Magnuson J."/>
            <person name="Maillard F."/>
            <person name="Morin E."/>
            <person name="Murat C."/>
            <person name="Nolan M."/>
            <person name="Ohm R."/>
            <person name="Pangilinan J."/>
            <person name="Pereira M."/>
            <person name="Perotto S."/>
            <person name="Peter M."/>
            <person name="Riley R."/>
            <person name="Sitrit Y."/>
            <person name="Stielow B."/>
            <person name="Szollosi G."/>
            <person name="Zifcakova L."/>
            <person name="Stursova M."/>
            <person name="Spatafora J.W."/>
            <person name="Tedersoo L."/>
            <person name="Vaario L.-M."/>
            <person name="Yamada A."/>
            <person name="Yan M."/>
            <person name="Wang P."/>
            <person name="Xu J."/>
            <person name="Bruns T."/>
            <person name="Baldrian P."/>
            <person name="Vilgalys R."/>
            <person name="Henrissat B."/>
            <person name="Grigoriev I.V."/>
            <person name="Hibbett D."/>
            <person name="Nagy L.G."/>
            <person name="Martin F.M."/>
        </authorList>
    </citation>
    <scope>NUCLEOTIDE SEQUENCE</scope>
    <source>
        <strain evidence="2">BED1</strain>
    </source>
</reference>
<evidence type="ECO:0000313" key="2">
    <source>
        <dbReference type="EMBL" id="KAF8435661.1"/>
    </source>
</evidence>
<sequence>MHRAVVEVVSIPSAPSLHGFLCTGDIPTGHATIASTVLGLCTPGFFHAIMLFRQLLGLDSATTPITRHFLDVSSLAYATTTLLVLALHDIFVLSPVSFSH</sequence>